<proteinExistence type="predicted"/>
<feature type="region of interest" description="Disordered" evidence="1">
    <location>
        <begin position="206"/>
        <end position="316"/>
    </location>
</feature>
<keyword evidence="3" id="KW-1185">Reference proteome</keyword>
<reference evidence="2 3" key="1">
    <citation type="journal article" date="2014" name="Nat. Commun.">
        <title>Klebsormidium flaccidum genome reveals primary factors for plant terrestrial adaptation.</title>
        <authorList>
            <person name="Hori K."/>
            <person name="Maruyama F."/>
            <person name="Fujisawa T."/>
            <person name="Togashi T."/>
            <person name="Yamamoto N."/>
            <person name="Seo M."/>
            <person name="Sato S."/>
            <person name="Yamada T."/>
            <person name="Mori H."/>
            <person name="Tajima N."/>
            <person name="Moriyama T."/>
            <person name="Ikeuchi M."/>
            <person name="Watanabe M."/>
            <person name="Wada H."/>
            <person name="Kobayashi K."/>
            <person name="Saito M."/>
            <person name="Masuda T."/>
            <person name="Sasaki-Sekimoto Y."/>
            <person name="Mashiguchi K."/>
            <person name="Awai K."/>
            <person name="Shimojima M."/>
            <person name="Masuda S."/>
            <person name="Iwai M."/>
            <person name="Nobusawa T."/>
            <person name="Narise T."/>
            <person name="Kondo S."/>
            <person name="Saito H."/>
            <person name="Sato R."/>
            <person name="Murakawa M."/>
            <person name="Ihara Y."/>
            <person name="Oshima-Yamada Y."/>
            <person name="Ohtaka K."/>
            <person name="Satoh M."/>
            <person name="Sonobe K."/>
            <person name="Ishii M."/>
            <person name="Ohtani R."/>
            <person name="Kanamori-Sato M."/>
            <person name="Honoki R."/>
            <person name="Miyazaki D."/>
            <person name="Mochizuki H."/>
            <person name="Umetsu J."/>
            <person name="Higashi K."/>
            <person name="Shibata D."/>
            <person name="Kamiya Y."/>
            <person name="Sato N."/>
            <person name="Nakamura Y."/>
            <person name="Tabata S."/>
            <person name="Ida S."/>
            <person name="Kurokawa K."/>
            <person name="Ohta H."/>
        </authorList>
    </citation>
    <scope>NUCLEOTIDE SEQUENCE [LARGE SCALE GENOMIC DNA]</scope>
    <source>
        <strain evidence="2 3">NIES-2285</strain>
    </source>
</reference>
<organism evidence="2 3">
    <name type="scientific">Klebsormidium nitens</name>
    <name type="common">Green alga</name>
    <name type="synonym">Ulothrix nitens</name>
    <dbReference type="NCBI Taxonomy" id="105231"/>
    <lineage>
        <taxon>Eukaryota</taxon>
        <taxon>Viridiplantae</taxon>
        <taxon>Streptophyta</taxon>
        <taxon>Klebsormidiophyceae</taxon>
        <taxon>Klebsormidiales</taxon>
        <taxon>Klebsormidiaceae</taxon>
        <taxon>Klebsormidium</taxon>
    </lineage>
</organism>
<accession>A0A1Y1INM6</accession>
<evidence type="ECO:0000313" key="2">
    <source>
        <dbReference type="EMBL" id="GAQ89708.1"/>
    </source>
</evidence>
<evidence type="ECO:0000313" key="3">
    <source>
        <dbReference type="Proteomes" id="UP000054558"/>
    </source>
</evidence>
<dbReference type="EMBL" id="DF237503">
    <property type="protein sequence ID" value="GAQ89708.1"/>
    <property type="molecule type" value="Genomic_DNA"/>
</dbReference>
<evidence type="ECO:0000256" key="1">
    <source>
        <dbReference type="SAM" id="MobiDB-lite"/>
    </source>
</evidence>
<gene>
    <name evidence="2" type="ORF">KFL_005540020</name>
</gene>
<feature type="compositionally biased region" description="Polar residues" evidence="1">
    <location>
        <begin position="286"/>
        <end position="297"/>
    </location>
</feature>
<protein>
    <submittedName>
        <fullName evidence="2">Uncharacterized protein</fullName>
    </submittedName>
</protein>
<dbReference type="Proteomes" id="UP000054558">
    <property type="component" value="Unassembled WGS sequence"/>
</dbReference>
<sequence length="344" mass="37295">MAANQPAETDLAREAPFARAVERVCAVDFHQSLPETRALTMAGVDFSAWHHVYARAREQRSRGKAFLAVADRQWELHWSVTPRKEGIFAYVPQKKHLGICEDFEYDVSEGDSHFCVTFGWARKTLGSKGMRSCTDLAKLLTLMEVKLQSDLARARSASSREAGAGGDARGLADRKALQDLVDTGGYGPPDGWQAILRAQATANKRIASRKRIENEPKTNSTGQTREHSSEHASANDARERASKGGNRAESELAPADPKRQKRPKRRAEADAAFGRAAPSPDAATGASDSSRTRQSIRTAGGPDAAGRAGPGFSDAGLDVGAEALKTVFFSFAEKSAERMRVKKV</sequence>
<dbReference type="AlphaFoldDB" id="A0A1Y1INM6"/>
<feature type="compositionally biased region" description="Low complexity" evidence="1">
    <location>
        <begin position="299"/>
        <end position="311"/>
    </location>
</feature>
<name>A0A1Y1INM6_KLENI</name>
<feature type="compositionally biased region" description="Basic and acidic residues" evidence="1">
    <location>
        <begin position="236"/>
        <end position="250"/>
    </location>
</feature>